<dbReference type="EC" id="2.10.1.1" evidence="1"/>
<accession>K4LCD8</accession>
<dbReference type="PANTHER" id="PTHR10192">
    <property type="entry name" value="MOLYBDOPTERIN BIOSYNTHESIS PROTEIN"/>
    <property type="match status" value="1"/>
</dbReference>
<dbReference type="CDD" id="cd03522">
    <property type="entry name" value="MoeA_like"/>
    <property type="match status" value="1"/>
</dbReference>
<comment type="function">
    <text evidence="1">Catalyzes the insertion of molybdate into adenylated molybdopterin with the concomitant release of AMP.</text>
</comment>
<organism evidence="3 4">
    <name type="scientific">Thermacetogenium phaeum (strain ATCC BAA-254 / DSM 26808 / PB)</name>
    <dbReference type="NCBI Taxonomy" id="1089553"/>
    <lineage>
        <taxon>Bacteria</taxon>
        <taxon>Bacillati</taxon>
        <taxon>Bacillota</taxon>
        <taxon>Clostridia</taxon>
        <taxon>Thermoanaerobacterales</taxon>
        <taxon>Thermoanaerobacteraceae</taxon>
        <taxon>Thermacetogenium</taxon>
    </lineage>
</organism>
<dbReference type="Gene3D" id="3.90.105.10">
    <property type="entry name" value="Molybdopterin biosynthesis moea protein, domain 2"/>
    <property type="match status" value="1"/>
</dbReference>
<dbReference type="GO" id="GO:0006777">
    <property type="term" value="P:Mo-molybdopterin cofactor biosynthetic process"/>
    <property type="evidence" value="ECO:0007669"/>
    <property type="project" value="UniProtKB-UniRule"/>
</dbReference>
<dbReference type="HOGENOM" id="CLU_068847_1_0_9"/>
<comment type="cofactor">
    <cofactor evidence="1">
        <name>Mg(2+)</name>
        <dbReference type="ChEBI" id="CHEBI:18420"/>
    </cofactor>
</comment>
<evidence type="ECO:0000259" key="2">
    <source>
        <dbReference type="SMART" id="SM00852"/>
    </source>
</evidence>
<dbReference type="GO" id="GO:0061599">
    <property type="term" value="F:molybdopterin molybdotransferase activity"/>
    <property type="evidence" value="ECO:0007669"/>
    <property type="project" value="UniProtKB-UniRule"/>
</dbReference>
<gene>
    <name evidence="3" type="ordered locus">Tph_c01500</name>
</gene>
<dbReference type="STRING" id="1089553.Tph_c01500"/>
<dbReference type="GO" id="GO:0005829">
    <property type="term" value="C:cytosol"/>
    <property type="evidence" value="ECO:0007669"/>
    <property type="project" value="TreeGrafter"/>
</dbReference>
<keyword evidence="1" id="KW-0500">Molybdenum</keyword>
<comment type="catalytic activity">
    <reaction evidence="1">
        <text>adenylyl-molybdopterin + molybdate = Mo-molybdopterin + AMP + H(+)</text>
        <dbReference type="Rhea" id="RHEA:35047"/>
        <dbReference type="ChEBI" id="CHEBI:15378"/>
        <dbReference type="ChEBI" id="CHEBI:36264"/>
        <dbReference type="ChEBI" id="CHEBI:62727"/>
        <dbReference type="ChEBI" id="CHEBI:71302"/>
        <dbReference type="ChEBI" id="CHEBI:456215"/>
    </reaction>
</comment>
<dbReference type="Gene3D" id="3.40.980.10">
    <property type="entry name" value="MoaB/Mog-like domain"/>
    <property type="match status" value="1"/>
</dbReference>
<feature type="domain" description="MoaB/Mog" evidence="2">
    <location>
        <begin position="174"/>
        <end position="306"/>
    </location>
</feature>
<keyword evidence="1" id="KW-0460">Magnesium</keyword>
<dbReference type="EMBL" id="CP003732">
    <property type="protein sequence ID" value="AFV10398.1"/>
    <property type="molecule type" value="Genomic_DNA"/>
</dbReference>
<dbReference type="AlphaFoldDB" id="K4LCD8"/>
<dbReference type="SMART" id="SM00852">
    <property type="entry name" value="MoCF_biosynth"/>
    <property type="match status" value="1"/>
</dbReference>
<keyword evidence="4" id="KW-1185">Reference proteome</keyword>
<dbReference type="UniPathway" id="UPA00344"/>
<keyword evidence="1" id="KW-0501">Molybdenum cofactor biosynthesis</keyword>
<dbReference type="InterPro" id="IPR036425">
    <property type="entry name" value="MoaB/Mog-like_dom_sf"/>
</dbReference>
<dbReference type="InterPro" id="IPR038987">
    <property type="entry name" value="MoeA-like"/>
</dbReference>
<reference evidence="3 4" key="1">
    <citation type="journal article" date="2012" name="BMC Genomics">
        <title>Genome-guided analysis of physiological and morphological traits of the fermentative acetate oxidizer Thermacetogenium phaeum.</title>
        <authorList>
            <person name="Oehler D."/>
            <person name="Poehlein A."/>
            <person name="Leimbach A."/>
            <person name="Muller N."/>
            <person name="Daniel R."/>
            <person name="Gottschalk G."/>
            <person name="Schink B."/>
        </authorList>
    </citation>
    <scope>NUCLEOTIDE SEQUENCE [LARGE SCALE GENOMIC DNA]</scope>
    <source>
        <strain evidence="4">ATCC BAA-254 / DSM 26808 / PB</strain>
    </source>
</reference>
<proteinExistence type="inferred from homology"/>
<dbReference type="InterPro" id="IPR001453">
    <property type="entry name" value="MoaB/Mog_dom"/>
</dbReference>
<evidence type="ECO:0000256" key="1">
    <source>
        <dbReference type="RuleBase" id="RU365090"/>
    </source>
</evidence>
<keyword evidence="1" id="KW-0479">Metal-binding</keyword>
<protein>
    <recommendedName>
        <fullName evidence="1">Molybdopterin molybdenumtransferase</fullName>
        <ecNumber evidence="1">2.10.1.1</ecNumber>
    </recommendedName>
</protein>
<comment type="similarity">
    <text evidence="1">Belongs to the MoeA family.</text>
</comment>
<dbReference type="eggNOG" id="COG0303">
    <property type="taxonomic scope" value="Bacteria"/>
</dbReference>
<keyword evidence="1" id="KW-0808">Transferase</keyword>
<sequence length="341" mass="37545">MKTVRVEESVGMVLCHDITKIVPGEFKGRAFKKGHIIRPEDVPMLLSLGKDRIYVWDTKNGDEVHEDEAGMRLAQAVRGEGVSLTEPAEGKVHLVAEHDGMCNIDEDLLFQINLIDDMVIATRNNNRPVKKGDVVAGVRVVPLMIENEKLRQAEEIARGKKVISVLPFRKYRVGMVITGNEVYYGRIKDRFSPVIKKKVEDYGSEVISQVIVPDDAERIAAAVREMISRGANLIMTSGGMSVDPDDVTPKGIKQTGAKIVSYGAPVLPGAMMLVAYLDEIPIMGLPGCVMYYKTTIFDLLLPLVMSGQKITRSMIARLGLGGLCLNCESCRYPQCSFGTGF</sequence>
<dbReference type="Pfam" id="PF00994">
    <property type="entry name" value="MoCF_biosynth"/>
    <property type="match status" value="1"/>
</dbReference>
<dbReference type="KEGG" id="tpz:Tph_c01500"/>
<name>K4LCD8_THEPS</name>
<dbReference type="PANTHER" id="PTHR10192:SF28">
    <property type="entry name" value="MOLYBDOPTERIN MOLYBDENUMTRANSFERASE"/>
    <property type="match status" value="1"/>
</dbReference>
<dbReference type="OrthoDB" id="9767940at2"/>
<comment type="pathway">
    <text evidence="1">Cofactor biosynthesis; molybdopterin biosynthesis.</text>
</comment>
<evidence type="ECO:0000313" key="3">
    <source>
        <dbReference type="EMBL" id="AFV10398.1"/>
    </source>
</evidence>
<dbReference type="Proteomes" id="UP000000467">
    <property type="component" value="Chromosome"/>
</dbReference>
<dbReference type="GO" id="GO:0046872">
    <property type="term" value="F:metal ion binding"/>
    <property type="evidence" value="ECO:0007669"/>
    <property type="project" value="UniProtKB-UniRule"/>
</dbReference>
<evidence type="ECO:0000313" key="4">
    <source>
        <dbReference type="Proteomes" id="UP000000467"/>
    </source>
</evidence>
<dbReference type="SUPFAM" id="SSF53218">
    <property type="entry name" value="Molybdenum cofactor biosynthesis proteins"/>
    <property type="match status" value="1"/>
</dbReference>
<dbReference type="RefSeq" id="WP_015049318.1">
    <property type="nucleotide sequence ID" value="NC_018870.1"/>
</dbReference>